<reference evidence="7" key="1">
    <citation type="journal article" date="2020" name="J. Eukaryot. Microbiol.">
        <title>De novo Sequencing, Assembly and Annotation of the Transcriptome for the Free-Living Testate Amoeba Arcella intermedia.</title>
        <authorList>
            <person name="Ribeiro G.M."/>
            <person name="Porfirio-Sousa A.L."/>
            <person name="Maurer-Alcala X.X."/>
            <person name="Katz L.A."/>
            <person name="Lahr D.J.G."/>
        </authorList>
    </citation>
    <scope>NUCLEOTIDE SEQUENCE</scope>
</reference>
<evidence type="ECO:0000256" key="4">
    <source>
        <dbReference type="PROSITE-ProRule" id="PRU00175"/>
    </source>
</evidence>
<dbReference type="PANTHER" id="PTHR15315">
    <property type="entry name" value="RING FINGER PROTEIN 41, 151"/>
    <property type="match status" value="1"/>
</dbReference>
<dbReference type="EMBL" id="GIBP01008528">
    <property type="protein sequence ID" value="NDV37497.1"/>
    <property type="molecule type" value="Transcribed_RNA"/>
</dbReference>
<accession>A0A6B2LL05</accession>
<protein>
    <recommendedName>
        <fullName evidence="6">RING-type domain-containing protein</fullName>
    </recommendedName>
</protein>
<feature type="region of interest" description="Disordered" evidence="5">
    <location>
        <begin position="56"/>
        <end position="116"/>
    </location>
</feature>
<dbReference type="PROSITE" id="PS00518">
    <property type="entry name" value="ZF_RING_1"/>
    <property type="match status" value="1"/>
</dbReference>
<evidence type="ECO:0000256" key="1">
    <source>
        <dbReference type="ARBA" id="ARBA00022723"/>
    </source>
</evidence>
<dbReference type="SUPFAM" id="SSF57850">
    <property type="entry name" value="RING/U-box"/>
    <property type="match status" value="1"/>
</dbReference>
<keyword evidence="1" id="KW-0479">Metal-binding</keyword>
<evidence type="ECO:0000313" key="7">
    <source>
        <dbReference type="EMBL" id="NDV37497.1"/>
    </source>
</evidence>
<evidence type="ECO:0000256" key="2">
    <source>
        <dbReference type="ARBA" id="ARBA00022771"/>
    </source>
</evidence>
<keyword evidence="2 4" id="KW-0863">Zinc-finger</keyword>
<dbReference type="PROSITE" id="PS50089">
    <property type="entry name" value="ZF_RING_2"/>
    <property type="match status" value="1"/>
</dbReference>
<evidence type="ECO:0000256" key="3">
    <source>
        <dbReference type="ARBA" id="ARBA00022833"/>
    </source>
</evidence>
<dbReference type="SMART" id="SM00184">
    <property type="entry name" value="RING"/>
    <property type="match status" value="1"/>
</dbReference>
<dbReference type="GO" id="GO:0016567">
    <property type="term" value="P:protein ubiquitination"/>
    <property type="evidence" value="ECO:0007669"/>
    <property type="project" value="TreeGrafter"/>
</dbReference>
<proteinExistence type="predicted"/>
<feature type="compositionally biased region" description="Acidic residues" evidence="5">
    <location>
        <begin position="91"/>
        <end position="100"/>
    </location>
</feature>
<dbReference type="Gene3D" id="3.30.40.10">
    <property type="entry name" value="Zinc/RING finger domain, C3HC4 (zinc finger)"/>
    <property type="match status" value="1"/>
</dbReference>
<evidence type="ECO:0000259" key="6">
    <source>
        <dbReference type="PROSITE" id="PS50089"/>
    </source>
</evidence>
<name>A0A6B2LL05_9EUKA</name>
<dbReference type="AlphaFoldDB" id="A0A6B2LL05"/>
<dbReference type="PANTHER" id="PTHR15315:SF26">
    <property type="entry name" value="E3 UBIQUITIN-PROTEIN LIGASE NRDP1"/>
    <property type="match status" value="1"/>
</dbReference>
<feature type="compositionally biased region" description="Basic and acidic residues" evidence="5">
    <location>
        <begin position="69"/>
        <end position="81"/>
    </location>
</feature>
<evidence type="ECO:0000256" key="5">
    <source>
        <dbReference type="SAM" id="MobiDB-lite"/>
    </source>
</evidence>
<dbReference type="InterPro" id="IPR017907">
    <property type="entry name" value="Znf_RING_CS"/>
</dbReference>
<dbReference type="InterPro" id="IPR001841">
    <property type="entry name" value="Znf_RING"/>
</dbReference>
<feature type="domain" description="RING-type" evidence="6">
    <location>
        <begin position="7"/>
        <end position="46"/>
    </location>
</feature>
<dbReference type="GO" id="GO:0008270">
    <property type="term" value="F:zinc ion binding"/>
    <property type="evidence" value="ECO:0007669"/>
    <property type="project" value="UniProtKB-KW"/>
</dbReference>
<dbReference type="GO" id="GO:0061630">
    <property type="term" value="F:ubiquitin protein ligase activity"/>
    <property type="evidence" value="ECO:0007669"/>
    <property type="project" value="TreeGrafter"/>
</dbReference>
<organism evidence="7">
    <name type="scientific">Arcella intermedia</name>
    <dbReference type="NCBI Taxonomy" id="1963864"/>
    <lineage>
        <taxon>Eukaryota</taxon>
        <taxon>Amoebozoa</taxon>
        <taxon>Tubulinea</taxon>
        <taxon>Elardia</taxon>
        <taxon>Arcellinida</taxon>
        <taxon>Sphaerothecina</taxon>
        <taxon>Arcellidae</taxon>
        <taxon>Arcella</taxon>
    </lineage>
</organism>
<dbReference type="Pfam" id="PF13639">
    <property type="entry name" value="zf-RING_2"/>
    <property type="match status" value="1"/>
</dbReference>
<dbReference type="InterPro" id="IPR013083">
    <property type="entry name" value="Znf_RING/FYVE/PHD"/>
</dbReference>
<sequence length="178" mass="21242">MTEDTECGICYDTVKERGIMNVCEHLFCYRCISKWAQRSNTCPLCNRRFTRLKRKQVVSGSENKRRRCREQVEKVPHREQRSTLLLRRLEEPEEENEDETPNNHTHLRPRSNTNRDPIQVQYVPLYQLTQRHFIDLTDADDEEEELNTQPTQRPVPHVINIDDEEDSDIQIIRPTLIL</sequence>
<keyword evidence="3" id="KW-0862">Zinc</keyword>